<evidence type="ECO:0000256" key="3">
    <source>
        <dbReference type="ARBA" id="ARBA00022927"/>
    </source>
</evidence>
<reference evidence="4" key="1">
    <citation type="submission" date="2023-07" db="EMBL/GenBank/DDBJ databases">
        <title>Chromosome-level genome assembly of Artemia franciscana.</title>
        <authorList>
            <person name="Jo E."/>
        </authorList>
    </citation>
    <scope>NUCLEOTIDE SEQUENCE</scope>
    <source>
        <tissue evidence="4">Whole body</tissue>
    </source>
</reference>
<proteinExistence type="inferred from homology"/>
<evidence type="ECO:0000256" key="1">
    <source>
        <dbReference type="ARBA" id="ARBA00009884"/>
    </source>
</evidence>
<dbReference type="SUPFAM" id="SSF56815">
    <property type="entry name" value="Sec1/munc18-like (SM) proteins"/>
    <property type="match status" value="1"/>
</dbReference>
<dbReference type="Proteomes" id="UP001187531">
    <property type="component" value="Unassembled WGS sequence"/>
</dbReference>
<comment type="similarity">
    <text evidence="1">Belongs to the STXBP/unc-18/SEC1 family.</text>
</comment>
<organism evidence="4 5">
    <name type="scientific">Artemia franciscana</name>
    <name type="common">Brine shrimp</name>
    <name type="synonym">Artemia sanfranciscana</name>
    <dbReference type="NCBI Taxonomy" id="6661"/>
    <lineage>
        <taxon>Eukaryota</taxon>
        <taxon>Metazoa</taxon>
        <taxon>Ecdysozoa</taxon>
        <taxon>Arthropoda</taxon>
        <taxon>Crustacea</taxon>
        <taxon>Branchiopoda</taxon>
        <taxon>Anostraca</taxon>
        <taxon>Artemiidae</taxon>
        <taxon>Artemia</taxon>
    </lineage>
</organism>
<dbReference type="InterPro" id="IPR043127">
    <property type="entry name" value="Sec-1-like_dom3a"/>
</dbReference>
<gene>
    <name evidence="4" type="ORF">QYM36_005124</name>
</gene>
<dbReference type="PIRSF" id="PIRSF005715">
    <property type="entry name" value="VPS45_Sec1"/>
    <property type="match status" value="1"/>
</dbReference>
<evidence type="ECO:0000313" key="4">
    <source>
        <dbReference type="EMBL" id="KAK2719535.1"/>
    </source>
</evidence>
<dbReference type="InterPro" id="IPR001619">
    <property type="entry name" value="Sec1-like"/>
</dbReference>
<dbReference type="Pfam" id="PF00995">
    <property type="entry name" value="Sec1"/>
    <property type="match status" value="1"/>
</dbReference>
<dbReference type="Gene3D" id="3.40.50.1910">
    <property type="match status" value="1"/>
</dbReference>
<keyword evidence="2" id="KW-0813">Transport</keyword>
<sequence length="578" mass="65741">MGNLLLSEIMNEVLKSKKNGTDWRVLIVDRLSMRMVSACCKMHEIASEGITIVEDINKSREPLRDLEAVYLLTPTNDSVKPLIADFGCPGRTQYKAAHVYFTEACPEELFNELCKHISGKYIKTLKEINIAFLPYESQVFSLDFPDGFQCYYNQNKASQRTAAMERMAEQIATLCATLGEYPAVRYRADNERNIEFAQIVQHKLDGYKADEPTMGDGPEKSRSQLLIIDRGVDGVSPLLHELTFQAMAYDLLPIENDVYKYLNSGVEKDVLLDENDDQWKELRHQHIAVVSQNITKNLKTFVDSKKSLTAGDKSSIRDLSMMIKKMPQYQKELSNYSSLLNLAEDCMKKYQSEVSRLCKVEQDLAMGVDAEGEKVKDPMRLIVPLLLEENVSPMDKIRIILLYILSKNGISGENLTKLIQHAAIPDPERPIITNMTNLGFCVINEGGRRKQWCPNRKEREQTYQMSRWTPIIKDVMEDAIDDKLDGEHFPYLAGRAASTGARGIPTSARYGQWHKDRSQQNMKNVPRLIVFIVGGATFSEIRCAYEVTKAINTWEVIIGSTHIISPEEFLKDLKQLSE</sequence>
<dbReference type="Gene3D" id="1.25.40.60">
    <property type="match status" value="1"/>
</dbReference>
<dbReference type="AlphaFoldDB" id="A0AA88LFE3"/>
<accession>A0AA88LFE3</accession>
<dbReference type="InterPro" id="IPR027482">
    <property type="entry name" value="Sec1-like_dom2"/>
</dbReference>
<dbReference type="Gene3D" id="3.90.830.10">
    <property type="entry name" value="Syntaxin Binding Protein 1, Chain A, domain 2"/>
    <property type="match status" value="1"/>
</dbReference>
<dbReference type="GO" id="GO:0015031">
    <property type="term" value="P:protein transport"/>
    <property type="evidence" value="ECO:0007669"/>
    <property type="project" value="UniProtKB-KW"/>
</dbReference>
<dbReference type="PANTHER" id="PTHR11679">
    <property type="entry name" value="VESICLE PROTEIN SORTING-ASSOCIATED"/>
    <property type="match status" value="1"/>
</dbReference>
<keyword evidence="3" id="KW-0653">Protein transport</keyword>
<dbReference type="GO" id="GO:0051650">
    <property type="term" value="P:establishment of vesicle localization"/>
    <property type="evidence" value="ECO:0007669"/>
    <property type="project" value="UniProtKB-ARBA"/>
</dbReference>
<keyword evidence="5" id="KW-1185">Reference proteome</keyword>
<name>A0AA88LFE3_ARTSF</name>
<evidence type="ECO:0000256" key="2">
    <source>
        <dbReference type="ARBA" id="ARBA00022448"/>
    </source>
</evidence>
<dbReference type="FunFam" id="3.90.830.10:FF:000001">
    <property type="entry name" value="syntaxin-binding protein 1 isoform X2"/>
    <property type="match status" value="1"/>
</dbReference>
<dbReference type="InterPro" id="IPR043154">
    <property type="entry name" value="Sec-1-like_dom1"/>
</dbReference>
<dbReference type="InterPro" id="IPR036045">
    <property type="entry name" value="Sec1-like_sf"/>
</dbReference>
<protein>
    <recommendedName>
        <fullName evidence="6">Protein ROP</fullName>
    </recommendedName>
</protein>
<comment type="caution">
    <text evidence="4">The sequence shown here is derived from an EMBL/GenBank/DDBJ whole genome shotgun (WGS) entry which is preliminary data.</text>
</comment>
<dbReference type="GO" id="GO:0016192">
    <property type="term" value="P:vesicle-mediated transport"/>
    <property type="evidence" value="ECO:0007669"/>
    <property type="project" value="InterPro"/>
</dbReference>
<dbReference type="Gene3D" id="3.40.50.2060">
    <property type="match status" value="1"/>
</dbReference>
<evidence type="ECO:0008006" key="6">
    <source>
        <dbReference type="Google" id="ProtNLM"/>
    </source>
</evidence>
<dbReference type="FunFam" id="3.40.50.2060:FF:000001">
    <property type="entry name" value="syntaxin-binding protein 1 isoform X2"/>
    <property type="match status" value="1"/>
</dbReference>
<evidence type="ECO:0000313" key="5">
    <source>
        <dbReference type="Proteomes" id="UP001187531"/>
    </source>
</evidence>
<dbReference type="EMBL" id="JAVRJZ010000008">
    <property type="protein sequence ID" value="KAK2719535.1"/>
    <property type="molecule type" value="Genomic_DNA"/>
</dbReference>